<name>A0AAJ0FTC6_9HYPO</name>
<dbReference type="EMBL" id="JASWJB010000105">
    <property type="protein sequence ID" value="KAK2597432.1"/>
    <property type="molecule type" value="Genomic_DNA"/>
</dbReference>
<keyword evidence="2" id="KW-1185">Reference proteome</keyword>
<evidence type="ECO:0000313" key="1">
    <source>
        <dbReference type="EMBL" id="KAK2597432.1"/>
    </source>
</evidence>
<reference evidence="1" key="1">
    <citation type="submission" date="2023-06" db="EMBL/GenBank/DDBJ databases">
        <title>Conoideocrella luteorostrata (Hypocreales: Clavicipitaceae), a potential biocontrol fungus for elongate hemlock scale in United States Christmas tree production areas.</title>
        <authorList>
            <person name="Barrett H."/>
            <person name="Lovett B."/>
            <person name="Macias A.M."/>
            <person name="Stajich J.E."/>
            <person name="Kasson M.T."/>
        </authorList>
    </citation>
    <scope>NUCLEOTIDE SEQUENCE</scope>
    <source>
        <strain evidence="1">ARSEF 14590</strain>
    </source>
</reference>
<evidence type="ECO:0000313" key="2">
    <source>
        <dbReference type="Proteomes" id="UP001251528"/>
    </source>
</evidence>
<dbReference type="AlphaFoldDB" id="A0AAJ0FTC6"/>
<comment type="caution">
    <text evidence="1">The sequence shown here is derived from an EMBL/GenBank/DDBJ whole genome shotgun (WGS) entry which is preliminary data.</text>
</comment>
<gene>
    <name evidence="1" type="ORF">QQS21_005980</name>
</gene>
<accession>A0AAJ0FTC6</accession>
<proteinExistence type="predicted"/>
<sequence length="528" mass="59170">MATAQVMQQIHIRQSHPGFQVVVASQDKNSHYKEEHDKQERYLLSKCAAHLWHDGSYSAICPRPVLVGKHHLQRMEDIHEALTAAITDIVQRWWSDSDARLPIRMPLEPEEEEHLKWLDAQTACGNIPSFAKRLGSWRPDFLVEDLQHGQDGAPLQENFSTTEINARFSFNGYMHEVYGQLALDKAIDEMGGEARRLVSATSGKEIMNGLFELFRHDQPLHLLKEQEDGIDIHMFIDAVERRLGIKPRIIKPEELRLVPHSESKTGYQLYCIADQADCTGTGTDGASGSLVAATKPTVAPGALFKREVVTHDGEVLERVFQVGLELHQREIAALSPELLREVSLRCFNDLRTILLVHDKRMLGIVKQELPRLVARSVLTPQQSSILERGIVDTYLPGSQELDTLLQASLSQPDVKNAYILKPIRGGKGAGILFGDDIDQSRWIETLKHLKLSTKVQPTSYVVQRRIVPRLYDMVLEATGELRRYPLVGTYHVVNGRLLGLGTWRSSGSRIVAICGGGSAICSVMRASL</sequence>
<dbReference type="SUPFAM" id="SSF56059">
    <property type="entry name" value="Glutathione synthetase ATP-binding domain-like"/>
    <property type="match status" value="1"/>
</dbReference>
<protein>
    <submittedName>
        <fullName evidence="1">Uncharacterized protein</fullName>
    </submittedName>
</protein>
<organism evidence="1 2">
    <name type="scientific">Conoideocrella luteorostrata</name>
    <dbReference type="NCBI Taxonomy" id="1105319"/>
    <lineage>
        <taxon>Eukaryota</taxon>
        <taxon>Fungi</taxon>
        <taxon>Dikarya</taxon>
        <taxon>Ascomycota</taxon>
        <taxon>Pezizomycotina</taxon>
        <taxon>Sordariomycetes</taxon>
        <taxon>Hypocreomycetidae</taxon>
        <taxon>Hypocreales</taxon>
        <taxon>Clavicipitaceae</taxon>
        <taxon>Conoideocrella</taxon>
    </lineage>
</organism>
<dbReference type="Proteomes" id="UP001251528">
    <property type="component" value="Unassembled WGS sequence"/>
</dbReference>